<name>A0AA86WZ03_9VIBR</name>
<evidence type="ECO:0000313" key="2">
    <source>
        <dbReference type="Proteomes" id="UP000041625"/>
    </source>
</evidence>
<dbReference type="Proteomes" id="UP000041625">
    <property type="component" value="Unassembled WGS sequence"/>
</dbReference>
<reference evidence="1 2" key="1">
    <citation type="submission" date="2014-06" db="EMBL/GenBank/DDBJ databases">
        <authorList>
            <person name="Le Roux F."/>
        </authorList>
    </citation>
    <scope>NUCLEOTIDE SEQUENCE [LARGE SCALE GENOMIC DNA]</scope>
    <source>
        <strain evidence="1 2">J2-31</strain>
    </source>
</reference>
<sequence length="43" mass="4988">MSLSADKLVELLPLGTHFLKHSFPERDSELLSEKRILTERRGH</sequence>
<proteinExistence type="predicted"/>
<accession>A0AA86WZ03</accession>
<gene>
    <name evidence="1" type="ORF">VCR31J2_1300080</name>
</gene>
<protein>
    <submittedName>
        <fullName evidence="1">Uncharacterized protein</fullName>
    </submittedName>
</protein>
<keyword evidence="2" id="KW-1185">Reference proteome</keyword>
<organism evidence="1 2">
    <name type="scientific">Vibrio coralliirubri</name>
    <dbReference type="NCBI Taxonomy" id="1516159"/>
    <lineage>
        <taxon>Bacteria</taxon>
        <taxon>Pseudomonadati</taxon>
        <taxon>Pseudomonadota</taxon>
        <taxon>Gammaproteobacteria</taxon>
        <taxon>Vibrionales</taxon>
        <taxon>Vibrionaceae</taxon>
        <taxon>Vibrio</taxon>
    </lineage>
</organism>
<dbReference type="EMBL" id="CCKJ01000036">
    <property type="protein sequence ID" value="CDT73945.1"/>
    <property type="molecule type" value="Genomic_DNA"/>
</dbReference>
<comment type="caution">
    <text evidence="1">The sequence shown here is derived from an EMBL/GenBank/DDBJ whole genome shotgun (WGS) entry which is preliminary data.</text>
</comment>
<evidence type="ECO:0000313" key="1">
    <source>
        <dbReference type="EMBL" id="CDT73945.1"/>
    </source>
</evidence>
<dbReference type="AlphaFoldDB" id="A0AA86WZ03"/>